<sequence length="116" mass="12838">MPQLFSDSFLSSHIHPNSEPGPNLSVGWMGIRGSFNCNMAENSATKVQRHLQNQGLYARRLLCVSLLVLDKEVPVYVGPYAGDTGEEFTLMDDNALPHIAGLVEVYLEDQGSERMD</sequence>
<organism evidence="1 2">
    <name type="scientific">Araneus ventricosus</name>
    <name type="common">Orbweaver spider</name>
    <name type="synonym">Epeira ventricosa</name>
    <dbReference type="NCBI Taxonomy" id="182803"/>
    <lineage>
        <taxon>Eukaryota</taxon>
        <taxon>Metazoa</taxon>
        <taxon>Ecdysozoa</taxon>
        <taxon>Arthropoda</taxon>
        <taxon>Chelicerata</taxon>
        <taxon>Arachnida</taxon>
        <taxon>Araneae</taxon>
        <taxon>Araneomorphae</taxon>
        <taxon>Entelegynae</taxon>
        <taxon>Araneoidea</taxon>
        <taxon>Araneidae</taxon>
        <taxon>Araneus</taxon>
    </lineage>
</organism>
<dbReference type="EMBL" id="BGPR01001913">
    <property type="protein sequence ID" value="GBM64162.1"/>
    <property type="molecule type" value="Genomic_DNA"/>
</dbReference>
<evidence type="ECO:0000313" key="2">
    <source>
        <dbReference type="Proteomes" id="UP000499080"/>
    </source>
</evidence>
<protein>
    <submittedName>
        <fullName evidence="1">Uncharacterized protein</fullName>
    </submittedName>
</protein>
<dbReference type="AlphaFoldDB" id="A0A4Y2HFS4"/>
<proteinExistence type="predicted"/>
<evidence type="ECO:0000313" key="1">
    <source>
        <dbReference type="EMBL" id="GBM64162.1"/>
    </source>
</evidence>
<dbReference type="Proteomes" id="UP000499080">
    <property type="component" value="Unassembled WGS sequence"/>
</dbReference>
<keyword evidence="2" id="KW-1185">Reference proteome</keyword>
<accession>A0A4Y2HFS4</accession>
<comment type="caution">
    <text evidence="1">The sequence shown here is derived from an EMBL/GenBank/DDBJ whole genome shotgun (WGS) entry which is preliminary data.</text>
</comment>
<gene>
    <name evidence="1" type="ORF">AVEN_57171_1</name>
</gene>
<name>A0A4Y2HFS4_ARAVE</name>
<reference evidence="1 2" key="1">
    <citation type="journal article" date="2019" name="Sci. Rep.">
        <title>Orb-weaving spider Araneus ventricosus genome elucidates the spidroin gene catalogue.</title>
        <authorList>
            <person name="Kono N."/>
            <person name="Nakamura H."/>
            <person name="Ohtoshi R."/>
            <person name="Moran D.A.P."/>
            <person name="Shinohara A."/>
            <person name="Yoshida Y."/>
            <person name="Fujiwara M."/>
            <person name="Mori M."/>
            <person name="Tomita M."/>
            <person name="Arakawa K."/>
        </authorList>
    </citation>
    <scope>NUCLEOTIDE SEQUENCE [LARGE SCALE GENOMIC DNA]</scope>
</reference>